<dbReference type="AlphaFoldDB" id="L0KXH1"/>
<protein>
    <submittedName>
        <fullName evidence="1">Uncharacterized protein</fullName>
    </submittedName>
</protein>
<dbReference type="EMBL" id="CP003362">
    <property type="protein sequence ID" value="AGB49791.1"/>
    <property type="molecule type" value="Genomic_DNA"/>
</dbReference>
<dbReference type="KEGG" id="mhz:Metho_1595"/>
<organism evidence="1 2">
    <name type="scientific">Methanomethylovorans hollandica (strain DSM 15978 / NBRC 107637 / DMS1)</name>
    <dbReference type="NCBI Taxonomy" id="867904"/>
    <lineage>
        <taxon>Archaea</taxon>
        <taxon>Methanobacteriati</taxon>
        <taxon>Methanobacteriota</taxon>
        <taxon>Stenosarchaea group</taxon>
        <taxon>Methanomicrobia</taxon>
        <taxon>Methanosarcinales</taxon>
        <taxon>Methanosarcinaceae</taxon>
        <taxon>Methanomethylovorans</taxon>
    </lineage>
</organism>
<dbReference type="Proteomes" id="UP000010866">
    <property type="component" value="Chromosome"/>
</dbReference>
<sequence precursor="true">MMTNLRLSVVAIVLCILLFAPLAAAAKNPNPGVLPVNSHAYGMTYGEWSEEWWKWALSIPADRNPVTDTTGDFCAEGQSGKVWFLAGTFGTSETRSCTIPAGKALFFPIINGESSKIQGYGDTEEVLREDATATADAITFVEVIVDGKKLQTELQTEPNLGYRVQSGLFTIWLPPDNVLEIPTEEGVSSIAVADGYWIMLAPLSVGEHTIHIHGEVGSFFVTEVTYELTVVPEGSTK</sequence>
<keyword evidence="2" id="KW-1185">Reference proteome</keyword>
<evidence type="ECO:0000313" key="1">
    <source>
        <dbReference type="EMBL" id="AGB49791.1"/>
    </source>
</evidence>
<dbReference type="HOGENOM" id="CLU_076587_0_0_2"/>
<reference evidence="2" key="1">
    <citation type="submission" date="2012-02" db="EMBL/GenBank/DDBJ databases">
        <title>Complete sequence of chromosome of Methanomethylovorans hollandica DSM 15978.</title>
        <authorList>
            <person name="Lucas S."/>
            <person name="Copeland A."/>
            <person name="Lapidus A."/>
            <person name="Glavina del Rio T."/>
            <person name="Dalin E."/>
            <person name="Tice H."/>
            <person name="Bruce D."/>
            <person name="Goodwin L."/>
            <person name="Pitluck S."/>
            <person name="Peters L."/>
            <person name="Mikhailova N."/>
            <person name="Held B."/>
            <person name="Kyrpides N."/>
            <person name="Mavromatis K."/>
            <person name="Ivanova N."/>
            <person name="Brettin T."/>
            <person name="Detter J.C."/>
            <person name="Han C."/>
            <person name="Larimer F."/>
            <person name="Land M."/>
            <person name="Hauser L."/>
            <person name="Markowitz V."/>
            <person name="Cheng J.-F."/>
            <person name="Hugenholtz P."/>
            <person name="Woyke T."/>
            <person name="Wu D."/>
            <person name="Spring S."/>
            <person name="Schroeder M."/>
            <person name="Brambilla E."/>
            <person name="Klenk H.-P."/>
            <person name="Eisen J.A."/>
        </authorList>
    </citation>
    <scope>NUCLEOTIDE SEQUENCE [LARGE SCALE GENOMIC DNA]</scope>
    <source>
        <strain evidence="2">DSM 15978 / NBRC 107637 / DMS1</strain>
    </source>
</reference>
<proteinExistence type="predicted"/>
<dbReference type="STRING" id="867904.Metho_1595"/>
<accession>L0KXH1</accession>
<gene>
    <name evidence="1" type="ordered locus">Metho_1595</name>
</gene>
<evidence type="ECO:0000313" key="2">
    <source>
        <dbReference type="Proteomes" id="UP000010866"/>
    </source>
</evidence>
<name>L0KXH1_METHD</name>